<evidence type="ECO:0000256" key="4">
    <source>
        <dbReference type="PROSITE-ProRule" id="PRU00175"/>
    </source>
</evidence>
<dbReference type="EMBL" id="GDJX01009595">
    <property type="protein sequence ID" value="JAT58341.1"/>
    <property type="molecule type" value="Transcribed_RNA"/>
</dbReference>
<gene>
    <name evidence="6" type="primary">TOPORS_1</name>
    <name evidence="6" type="ORF">g.14676</name>
</gene>
<evidence type="ECO:0000256" key="1">
    <source>
        <dbReference type="ARBA" id="ARBA00022723"/>
    </source>
</evidence>
<dbReference type="PANTHER" id="PTHR47692:SF2">
    <property type="entry name" value="ZINC FINGER RING-TYPE DOMAIN CONTAINING PROTEIN"/>
    <property type="match status" value="1"/>
</dbReference>
<keyword evidence="1" id="KW-0479">Metal-binding</keyword>
<protein>
    <submittedName>
        <fullName evidence="6">E3 ubiquitin-protein ligase Topors</fullName>
    </submittedName>
</protein>
<evidence type="ECO:0000259" key="5">
    <source>
        <dbReference type="PROSITE" id="PS50089"/>
    </source>
</evidence>
<sequence>MFPTPTQTRLQPKIIAAICAIAGALPPEEGGAGTEKASMSTTTLSAASSSKDSNLCPICLEPIKQEAYLERCLHTFCHGCIRNWTKYISRQHSQSLTSIKCPLCKSENSSIIYDLSGKFFRRHFVNKDPESSFLTSAHKFRWQSYEIEPAGMICHKFNVLSYWKNRRYLQQNRFLQTWLRREIQTLLQDEDVDIIVHHILGVIKSFLKRQQECLKLPPEEKQKEFKQLLSHAARPFISERTDRFVDELELFLASSLNIEAYDRICMEYLHVHASAPREYTEDEHDHSLGDPRLQFFDVDLDKTC</sequence>
<dbReference type="AlphaFoldDB" id="A0A1D1YUN3"/>
<dbReference type="Pfam" id="PF00097">
    <property type="entry name" value="zf-C3HC4"/>
    <property type="match status" value="1"/>
</dbReference>
<keyword evidence="2 4" id="KW-0863">Zinc-finger</keyword>
<reference evidence="6" key="1">
    <citation type="submission" date="2015-07" db="EMBL/GenBank/DDBJ databases">
        <title>Transcriptome Assembly of Anthurium amnicola.</title>
        <authorList>
            <person name="Suzuki J."/>
        </authorList>
    </citation>
    <scope>NUCLEOTIDE SEQUENCE</scope>
</reference>
<dbReference type="SMART" id="SM00184">
    <property type="entry name" value="RING"/>
    <property type="match status" value="1"/>
</dbReference>
<dbReference type="InterPro" id="IPR018957">
    <property type="entry name" value="Znf_C3HC4_RING-type"/>
</dbReference>
<evidence type="ECO:0000256" key="3">
    <source>
        <dbReference type="ARBA" id="ARBA00022833"/>
    </source>
</evidence>
<dbReference type="SUPFAM" id="SSF57850">
    <property type="entry name" value="RING/U-box"/>
    <property type="match status" value="1"/>
</dbReference>
<dbReference type="PROSITE" id="PS50089">
    <property type="entry name" value="ZF_RING_2"/>
    <property type="match status" value="1"/>
</dbReference>
<dbReference type="GO" id="GO:0008270">
    <property type="term" value="F:zinc ion binding"/>
    <property type="evidence" value="ECO:0007669"/>
    <property type="project" value="UniProtKB-KW"/>
</dbReference>
<dbReference type="InterPro" id="IPR013083">
    <property type="entry name" value="Znf_RING/FYVE/PHD"/>
</dbReference>
<organism evidence="6">
    <name type="scientific">Anthurium amnicola</name>
    <dbReference type="NCBI Taxonomy" id="1678845"/>
    <lineage>
        <taxon>Eukaryota</taxon>
        <taxon>Viridiplantae</taxon>
        <taxon>Streptophyta</taxon>
        <taxon>Embryophyta</taxon>
        <taxon>Tracheophyta</taxon>
        <taxon>Spermatophyta</taxon>
        <taxon>Magnoliopsida</taxon>
        <taxon>Liliopsida</taxon>
        <taxon>Araceae</taxon>
        <taxon>Pothoideae</taxon>
        <taxon>Potheae</taxon>
        <taxon>Anthurium</taxon>
    </lineage>
</organism>
<evidence type="ECO:0000313" key="6">
    <source>
        <dbReference type="EMBL" id="JAT58341.1"/>
    </source>
</evidence>
<feature type="domain" description="RING-type" evidence="5">
    <location>
        <begin position="56"/>
        <end position="105"/>
    </location>
</feature>
<accession>A0A1D1YUN3</accession>
<keyword evidence="3" id="KW-0862">Zinc</keyword>
<dbReference type="Gene3D" id="3.30.40.10">
    <property type="entry name" value="Zinc/RING finger domain, C3HC4 (zinc finger)"/>
    <property type="match status" value="1"/>
</dbReference>
<dbReference type="PROSITE" id="PS00518">
    <property type="entry name" value="ZF_RING_1"/>
    <property type="match status" value="1"/>
</dbReference>
<dbReference type="InterPro" id="IPR001841">
    <property type="entry name" value="Znf_RING"/>
</dbReference>
<name>A0A1D1YUN3_9ARAE</name>
<dbReference type="PANTHER" id="PTHR47692">
    <property type="entry name" value="RING/U-BOX SUPERFAMILY PROTEIN"/>
    <property type="match status" value="1"/>
</dbReference>
<evidence type="ECO:0000256" key="2">
    <source>
        <dbReference type="ARBA" id="ARBA00022771"/>
    </source>
</evidence>
<proteinExistence type="predicted"/>
<dbReference type="InterPro" id="IPR017907">
    <property type="entry name" value="Znf_RING_CS"/>
</dbReference>